<dbReference type="AlphaFoldDB" id="A0A089MQQ4"/>
<protein>
    <submittedName>
        <fullName evidence="1">Uncharacterized protein</fullName>
    </submittedName>
</protein>
<name>A0A089MQQ4_PAEBO</name>
<dbReference type="Proteomes" id="UP000029518">
    <property type="component" value="Chromosome"/>
</dbReference>
<proteinExistence type="predicted"/>
<gene>
    <name evidence="1" type="ORF">PBOR_19145</name>
</gene>
<evidence type="ECO:0000313" key="1">
    <source>
        <dbReference type="EMBL" id="AIQ58814.1"/>
    </source>
</evidence>
<evidence type="ECO:0000313" key="2">
    <source>
        <dbReference type="Proteomes" id="UP000029518"/>
    </source>
</evidence>
<dbReference type="KEGG" id="pbd:PBOR_19145"/>
<reference evidence="1" key="1">
    <citation type="submission" date="2014-08" db="EMBL/GenBank/DDBJ databases">
        <title>Comparative genomics of the Paenibacillus odorifer group.</title>
        <authorList>
            <person name="den Bakker H.C."/>
            <person name="Tsai Y.-C.Y.-C."/>
            <person name="Martin N."/>
            <person name="Korlach J."/>
            <person name="Wiedmann M."/>
        </authorList>
    </citation>
    <scope>NUCLEOTIDE SEQUENCE [LARGE SCALE GENOMIC DNA]</scope>
    <source>
        <strain evidence="1">DSM 13188</strain>
    </source>
</reference>
<dbReference type="HOGENOM" id="CLU_946083_0_0_9"/>
<sequence>MKRKSLIYSLILAIIVSVVSGGGSIHAAARNITDIVKVTKPAEIKVGEWKSYEIAITDWTDADVTEHDFTPISSDENVVKVVRKTNWVSELHAINKGIATLTVNIGDKFEPYVFTVQVVDEYTVIPEPTSEPTKPVIIKEPTREEIMLQDMEDYNEQLQSIASYEDKAIDTFNQNRLLNDSTRKSLFLTLNNTVVPNYTKFVSGLKNLKPNNAELKEIHNYFLAGAKLQLEGFTIMRDSLKTTKINYSKFNAGEKKGAEGIKKLDKAGMLLDKYKSKYIK</sequence>
<accession>A0A089MQQ4</accession>
<dbReference type="RefSeq" id="WP_042214100.1">
    <property type="nucleotide sequence ID" value="NZ_CP009285.1"/>
</dbReference>
<dbReference type="OrthoDB" id="2617953at2"/>
<keyword evidence="2" id="KW-1185">Reference proteome</keyword>
<dbReference type="EMBL" id="CP009285">
    <property type="protein sequence ID" value="AIQ58814.1"/>
    <property type="molecule type" value="Genomic_DNA"/>
</dbReference>
<organism evidence="1 2">
    <name type="scientific">Paenibacillus borealis</name>
    <dbReference type="NCBI Taxonomy" id="160799"/>
    <lineage>
        <taxon>Bacteria</taxon>
        <taxon>Bacillati</taxon>
        <taxon>Bacillota</taxon>
        <taxon>Bacilli</taxon>
        <taxon>Bacillales</taxon>
        <taxon>Paenibacillaceae</taxon>
        <taxon>Paenibacillus</taxon>
    </lineage>
</organism>